<evidence type="ECO:0000259" key="2">
    <source>
        <dbReference type="Pfam" id="PF01979"/>
    </source>
</evidence>
<comment type="caution">
    <text evidence="3">The sequence shown here is derived from an EMBL/GenBank/DDBJ whole genome shotgun (WGS) entry which is preliminary data.</text>
</comment>
<sequence length="448" mass="48939">MTKCDILIRGCRVLRPDMTISGECSVAIDGSLIHKIGTVDEMAAEYEAAEFLDGKGKLLMPGLVDGHTHTCQQLLRGRVSDEYPMIWTRFLVPFESNLRPEDSHISGQLACLEMIKNGTTAFADSGGVHMEQVAEAVLESGMRAAIAKSTMDMGAAITGAMKETAREAVDRTKELYRAYQGAGGGRIDIWFAIRQVMTCSQELIAMVRDAAAEFHTGIHAHLCEHKDEVSFCLQNYKQRPAQFLDSMGVLGPNLLTAHNVMLSDQDIAVMAEREVKVVHCPRANLSSHGFPKTPQILQAGLNVGLGCDGAAPSSLDLFDEMKVLRYGMIAYWGLPSFNPVVLTCATVLKMATQGGACAIGKGDILGTIEEGKKADVILLNIDQPHLQPSQNLLNTIVEAANGHDVTDSIIDGKIVMKKREVLTLDEEKIRFEAQRHMEEIVRRAYGTV</sequence>
<evidence type="ECO:0000256" key="1">
    <source>
        <dbReference type="ARBA" id="ARBA00022801"/>
    </source>
</evidence>
<evidence type="ECO:0000313" key="3">
    <source>
        <dbReference type="EMBL" id="HJC07012.1"/>
    </source>
</evidence>
<dbReference type="CDD" id="cd01298">
    <property type="entry name" value="ATZ_TRZ_like"/>
    <property type="match status" value="1"/>
</dbReference>
<dbReference type="Gene3D" id="3.20.20.140">
    <property type="entry name" value="Metal-dependent hydrolases"/>
    <property type="match status" value="1"/>
</dbReference>
<dbReference type="SUPFAM" id="SSF51338">
    <property type="entry name" value="Composite domain of metallo-dependent hydrolases"/>
    <property type="match status" value="1"/>
</dbReference>
<dbReference type="GO" id="GO:0016810">
    <property type="term" value="F:hydrolase activity, acting on carbon-nitrogen (but not peptide) bonds"/>
    <property type="evidence" value="ECO:0007669"/>
    <property type="project" value="InterPro"/>
</dbReference>
<name>A0A9D2SIW1_9FIRM</name>
<reference evidence="3" key="1">
    <citation type="journal article" date="2021" name="PeerJ">
        <title>Extensive microbial diversity within the chicken gut microbiome revealed by metagenomics and culture.</title>
        <authorList>
            <person name="Gilroy R."/>
            <person name="Ravi A."/>
            <person name="Getino M."/>
            <person name="Pursley I."/>
            <person name="Horton D.L."/>
            <person name="Alikhan N.F."/>
            <person name="Baker D."/>
            <person name="Gharbi K."/>
            <person name="Hall N."/>
            <person name="Watson M."/>
            <person name="Adriaenssens E.M."/>
            <person name="Foster-Nyarko E."/>
            <person name="Jarju S."/>
            <person name="Secka A."/>
            <person name="Antonio M."/>
            <person name="Oren A."/>
            <person name="Chaudhuri R.R."/>
            <person name="La Ragione R."/>
            <person name="Hildebrand F."/>
            <person name="Pallen M.J."/>
        </authorList>
    </citation>
    <scope>NUCLEOTIDE SEQUENCE</scope>
    <source>
        <strain evidence="3">CHK180-15479</strain>
    </source>
</reference>
<accession>A0A9D2SIW1</accession>
<keyword evidence="1" id="KW-0378">Hydrolase</keyword>
<dbReference type="InterPro" id="IPR011059">
    <property type="entry name" value="Metal-dep_hydrolase_composite"/>
</dbReference>
<dbReference type="SUPFAM" id="SSF51556">
    <property type="entry name" value="Metallo-dependent hydrolases"/>
    <property type="match status" value="1"/>
</dbReference>
<dbReference type="InterPro" id="IPR032466">
    <property type="entry name" value="Metal_Hydrolase"/>
</dbReference>
<protein>
    <submittedName>
        <fullName evidence="3">Amidohydrolase</fullName>
    </submittedName>
</protein>
<reference evidence="3" key="2">
    <citation type="submission" date="2021-04" db="EMBL/GenBank/DDBJ databases">
        <authorList>
            <person name="Gilroy R."/>
        </authorList>
    </citation>
    <scope>NUCLEOTIDE SEQUENCE</scope>
    <source>
        <strain evidence="3">CHK180-15479</strain>
    </source>
</reference>
<dbReference type="InterPro" id="IPR050287">
    <property type="entry name" value="MTA/SAH_deaminase"/>
</dbReference>
<evidence type="ECO:0000313" key="4">
    <source>
        <dbReference type="Proteomes" id="UP000823910"/>
    </source>
</evidence>
<dbReference type="Pfam" id="PF01979">
    <property type="entry name" value="Amidohydro_1"/>
    <property type="match status" value="1"/>
</dbReference>
<organism evidence="3 4">
    <name type="scientific">Candidatus Enterocloster excrementipullorum</name>
    <dbReference type="NCBI Taxonomy" id="2838559"/>
    <lineage>
        <taxon>Bacteria</taxon>
        <taxon>Bacillati</taxon>
        <taxon>Bacillota</taxon>
        <taxon>Clostridia</taxon>
        <taxon>Lachnospirales</taxon>
        <taxon>Lachnospiraceae</taxon>
        <taxon>Enterocloster</taxon>
    </lineage>
</organism>
<dbReference type="InterPro" id="IPR006680">
    <property type="entry name" value="Amidohydro-rel"/>
</dbReference>
<feature type="domain" description="Amidohydrolase-related" evidence="2">
    <location>
        <begin position="59"/>
        <end position="415"/>
    </location>
</feature>
<dbReference type="PANTHER" id="PTHR43794:SF11">
    <property type="entry name" value="AMIDOHYDROLASE-RELATED DOMAIN-CONTAINING PROTEIN"/>
    <property type="match status" value="1"/>
</dbReference>
<dbReference type="PANTHER" id="PTHR43794">
    <property type="entry name" value="AMINOHYDROLASE SSNA-RELATED"/>
    <property type="match status" value="1"/>
</dbReference>
<proteinExistence type="predicted"/>
<gene>
    <name evidence="3" type="ORF">H9704_12855</name>
</gene>
<dbReference type="EMBL" id="DWWT01000068">
    <property type="protein sequence ID" value="HJC07012.1"/>
    <property type="molecule type" value="Genomic_DNA"/>
</dbReference>
<dbReference type="Proteomes" id="UP000823910">
    <property type="component" value="Unassembled WGS sequence"/>
</dbReference>
<dbReference type="AlphaFoldDB" id="A0A9D2SIW1"/>
<dbReference type="Gene3D" id="2.30.40.10">
    <property type="entry name" value="Urease, subunit C, domain 1"/>
    <property type="match status" value="1"/>
</dbReference>